<protein>
    <recommendedName>
        <fullName evidence="3">Alpha-ribazole phosphatase</fullName>
    </recommendedName>
</protein>
<comment type="caution">
    <text evidence="1">The sequence shown here is derived from an EMBL/GenBank/DDBJ whole genome shotgun (WGS) entry which is preliminary data.</text>
</comment>
<keyword evidence="2" id="KW-1185">Reference proteome</keyword>
<dbReference type="InterPro" id="IPR029033">
    <property type="entry name" value="His_PPase_superfam"/>
</dbReference>
<dbReference type="CDD" id="cd07067">
    <property type="entry name" value="HP_PGM_like"/>
    <property type="match status" value="1"/>
</dbReference>
<name>A0A179DAV4_9SPHI</name>
<dbReference type="InterPro" id="IPR013078">
    <property type="entry name" value="His_Pase_superF_clade-1"/>
</dbReference>
<dbReference type="SUPFAM" id="SSF53254">
    <property type="entry name" value="Phosphoglycerate mutase-like"/>
    <property type="match status" value="1"/>
</dbReference>
<dbReference type="GO" id="GO:0005524">
    <property type="term" value="F:ATP binding"/>
    <property type="evidence" value="ECO:0007669"/>
    <property type="project" value="InterPro"/>
</dbReference>
<sequence length="194" mass="23119">MNIYLIRHTKTYNPNELCFGQSEMPLEENFTIDFDWIKEHLNLENATYFSSPLRRCTKLLSYLSDENFIIDERLNEINFGDWEMKSWQEISPKDLDNWKEDFVNYRMKNGENFNDVFERSILFFDHILKMELEDVVVVCHSGIIRSIVSYILDFPLEKVFNLNVDYSSISKIEFDPIFNTSKLAYLNISPNSYS</sequence>
<evidence type="ECO:0000313" key="1">
    <source>
        <dbReference type="EMBL" id="OAQ38167.1"/>
    </source>
</evidence>
<dbReference type="GO" id="GO:0003873">
    <property type="term" value="F:6-phosphofructo-2-kinase activity"/>
    <property type="evidence" value="ECO:0007669"/>
    <property type="project" value="TreeGrafter"/>
</dbReference>
<evidence type="ECO:0008006" key="3">
    <source>
        <dbReference type="Google" id="ProtNLM"/>
    </source>
</evidence>
<dbReference type="OrthoDB" id="9782128at2"/>
<dbReference type="STRING" id="1826909.A5893_15320"/>
<dbReference type="AlphaFoldDB" id="A0A179DAV4"/>
<evidence type="ECO:0000313" key="2">
    <source>
        <dbReference type="Proteomes" id="UP000078459"/>
    </source>
</evidence>
<organism evidence="1 2">
    <name type="scientific">Pedobacter psychrophilus</name>
    <dbReference type="NCBI Taxonomy" id="1826909"/>
    <lineage>
        <taxon>Bacteria</taxon>
        <taxon>Pseudomonadati</taxon>
        <taxon>Bacteroidota</taxon>
        <taxon>Sphingobacteriia</taxon>
        <taxon>Sphingobacteriales</taxon>
        <taxon>Sphingobacteriaceae</taxon>
        <taxon>Pedobacter</taxon>
    </lineage>
</organism>
<proteinExistence type="predicted"/>
<dbReference type="RefSeq" id="WP_068823558.1">
    <property type="nucleotide sequence ID" value="NZ_LWHJ01000031.1"/>
</dbReference>
<dbReference type="PANTHER" id="PTHR10606">
    <property type="entry name" value="6-PHOSPHOFRUCTO-2-KINASE/FRUCTOSE-2,6-BISPHOSPHATASE"/>
    <property type="match status" value="1"/>
</dbReference>
<dbReference type="GO" id="GO:0006003">
    <property type="term" value="P:fructose 2,6-bisphosphate metabolic process"/>
    <property type="evidence" value="ECO:0007669"/>
    <property type="project" value="InterPro"/>
</dbReference>
<reference evidence="1 2" key="2">
    <citation type="submission" date="2016-06" db="EMBL/GenBank/DDBJ databases">
        <title>Pedobacter psychrophilus sp. nov., isolated from Antarctic fragmentary rock.</title>
        <authorList>
            <person name="Svec P."/>
        </authorList>
    </citation>
    <scope>NUCLEOTIDE SEQUENCE [LARGE SCALE GENOMIC DNA]</scope>
    <source>
        <strain evidence="1 2">CCM 8644</strain>
    </source>
</reference>
<dbReference type="EMBL" id="LWHJ01000031">
    <property type="protein sequence ID" value="OAQ38167.1"/>
    <property type="molecule type" value="Genomic_DNA"/>
</dbReference>
<dbReference type="InterPro" id="IPR003094">
    <property type="entry name" value="6Pfruct_kin"/>
</dbReference>
<accession>A0A179DAV4</accession>
<reference evidence="1 2" key="1">
    <citation type="submission" date="2016-04" db="EMBL/GenBank/DDBJ databases">
        <authorList>
            <person name="Evans L.H."/>
            <person name="Alamgir A."/>
            <person name="Owens N."/>
            <person name="Weber N.D."/>
            <person name="Virtaneva K."/>
            <person name="Barbian K."/>
            <person name="Babar A."/>
            <person name="Rosenke K."/>
        </authorList>
    </citation>
    <scope>NUCLEOTIDE SEQUENCE [LARGE SCALE GENOMIC DNA]</scope>
    <source>
        <strain evidence="1 2">CCM 8644</strain>
    </source>
</reference>
<dbReference type="PANTHER" id="PTHR10606:SF32">
    <property type="entry name" value="6-PHOSPHOFRUCTO-2-KINASE 1"/>
    <property type="match status" value="1"/>
</dbReference>
<dbReference type="SMART" id="SM00855">
    <property type="entry name" value="PGAM"/>
    <property type="match status" value="1"/>
</dbReference>
<dbReference type="Gene3D" id="3.40.50.1240">
    <property type="entry name" value="Phosphoglycerate mutase-like"/>
    <property type="match status" value="1"/>
</dbReference>
<gene>
    <name evidence="1" type="ORF">A5893_15320</name>
</gene>
<dbReference type="Pfam" id="PF00300">
    <property type="entry name" value="His_Phos_1"/>
    <property type="match status" value="1"/>
</dbReference>
<dbReference type="GO" id="GO:0005829">
    <property type="term" value="C:cytosol"/>
    <property type="evidence" value="ECO:0007669"/>
    <property type="project" value="TreeGrafter"/>
</dbReference>
<dbReference type="Proteomes" id="UP000078459">
    <property type="component" value="Unassembled WGS sequence"/>
</dbReference>